<evidence type="ECO:0000259" key="8">
    <source>
        <dbReference type="Pfam" id="PF00482"/>
    </source>
</evidence>
<feature type="transmembrane region" description="Helical" evidence="7">
    <location>
        <begin position="67"/>
        <end position="93"/>
    </location>
</feature>
<dbReference type="InterPro" id="IPR018076">
    <property type="entry name" value="T2SS_GspF_dom"/>
</dbReference>
<dbReference type="Gene3D" id="1.20.81.30">
    <property type="entry name" value="Type II secretion system (T2SS), domain F"/>
    <property type="match status" value="1"/>
</dbReference>
<dbReference type="Pfam" id="PF00482">
    <property type="entry name" value="T2SSF"/>
    <property type="match status" value="1"/>
</dbReference>
<keyword evidence="3 7" id="KW-0812">Transmembrane</keyword>
<comment type="subcellular location">
    <subcellularLocation>
        <location evidence="1">Cell membrane</location>
        <topology evidence="1">Multi-pass membrane protein</topology>
    </subcellularLocation>
</comment>
<keyword evidence="4 7" id="KW-1133">Transmembrane helix</keyword>
<feature type="region of interest" description="Disordered" evidence="6">
    <location>
        <begin position="287"/>
        <end position="309"/>
    </location>
</feature>
<evidence type="ECO:0000256" key="2">
    <source>
        <dbReference type="ARBA" id="ARBA00022475"/>
    </source>
</evidence>
<dbReference type="RefSeq" id="WP_306068495.1">
    <property type="nucleotide sequence ID" value="NZ_CP120988.1"/>
</dbReference>
<evidence type="ECO:0000256" key="5">
    <source>
        <dbReference type="ARBA" id="ARBA00023136"/>
    </source>
</evidence>
<dbReference type="PANTHER" id="PTHR35007">
    <property type="entry name" value="INTEGRAL MEMBRANE PROTEIN-RELATED"/>
    <property type="match status" value="1"/>
</dbReference>
<name>A0ABY9J0X5_9ACTN</name>
<dbReference type="EMBL" id="CP120988">
    <property type="protein sequence ID" value="WLQ61473.1"/>
    <property type="molecule type" value="Genomic_DNA"/>
</dbReference>
<evidence type="ECO:0000256" key="3">
    <source>
        <dbReference type="ARBA" id="ARBA00022692"/>
    </source>
</evidence>
<sequence length="309" mass="32465">MATLLLWVLAGLATAGGIVGLVAGIAGTEAPKGPGLWARLRARTGHADRDARMRRRNRLVAGGVAGAVLWLVTGVFVTGVLVALAIVGVPWLLAPTKGASTRIAKLEALGDWTQRLSNVLRLGRGLDEALKLSRKGAPDAIVEEVGDLVDRLQVGWRSTDALREFGNALDDVTADKVTAALILSASDRGPGLAQALEDLAVSVHEEVAKRRAIESDRAKPRTTVRWMTIITLGVVVAGLLVPGYTAPYGTLLGQLVLALLSAGFIGVLAWMRQLADSRPVPRFLVSDPRSRVTAPPAPADAVPAAMEVS</sequence>
<evidence type="ECO:0000256" key="7">
    <source>
        <dbReference type="SAM" id="Phobius"/>
    </source>
</evidence>
<evidence type="ECO:0000313" key="10">
    <source>
        <dbReference type="Proteomes" id="UP001235744"/>
    </source>
</evidence>
<evidence type="ECO:0000256" key="4">
    <source>
        <dbReference type="ARBA" id="ARBA00022989"/>
    </source>
</evidence>
<reference evidence="9 10" key="1">
    <citation type="submission" date="2023-03" db="EMBL/GenBank/DDBJ databases">
        <title>Isolation and description of six Streptomyces strains from soil environments, able to metabolize different microbial glucans.</title>
        <authorList>
            <person name="Widen T."/>
            <person name="Larsbrink J."/>
        </authorList>
    </citation>
    <scope>NUCLEOTIDE SEQUENCE [LARGE SCALE GENOMIC DNA]</scope>
    <source>
        <strain evidence="9 10">Alt2</strain>
    </source>
</reference>
<dbReference type="InterPro" id="IPR042094">
    <property type="entry name" value="T2SS_GspF_sf"/>
</dbReference>
<keyword evidence="10" id="KW-1185">Reference proteome</keyword>
<gene>
    <name evidence="9" type="ORF">P8A19_41460</name>
</gene>
<protein>
    <submittedName>
        <fullName evidence="9">Type II secretion system F family protein</fullName>
    </submittedName>
</protein>
<proteinExistence type="predicted"/>
<evidence type="ECO:0000256" key="6">
    <source>
        <dbReference type="SAM" id="MobiDB-lite"/>
    </source>
</evidence>
<dbReference type="PANTHER" id="PTHR35007:SF3">
    <property type="entry name" value="POSSIBLE CONSERVED ALANINE RICH MEMBRANE PROTEIN"/>
    <property type="match status" value="1"/>
</dbReference>
<feature type="domain" description="Type II secretion system protein GspF" evidence="8">
    <location>
        <begin position="112"/>
        <end position="238"/>
    </location>
</feature>
<feature type="transmembrane region" description="Helical" evidence="7">
    <location>
        <begin position="251"/>
        <end position="271"/>
    </location>
</feature>
<feature type="transmembrane region" description="Helical" evidence="7">
    <location>
        <begin position="226"/>
        <end position="245"/>
    </location>
</feature>
<organism evidence="9 10">
    <name type="scientific">Streptomyces poriferorum</name>
    <dbReference type="NCBI Taxonomy" id="2798799"/>
    <lineage>
        <taxon>Bacteria</taxon>
        <taxon>Bacillati</taxon>
        <taxon>Actinomycetota</taxon>
        <taxon>Actinomycetes</taxon>
        <taxon>Kitasatosporales</taxon>
        <taxon>Streptomycetaceae</taxon>
        <taxon>Streptomyces</taxon>
    </lineage>
</organism>
<evidence type="ECO:0000256" key="1">
    <source>
        <dbReference type="ARBA" id="ARBA00004651"/>
    </source>
</evidence>
<keyword evidence="2" id="KW-1003">Cell membrane</keyword>
<keyword evidence="5 7" id="KW-0472">Membrane</keyword>
<dbReference type="Proteomes" id="UP001235744">
    <property type="component" value="Chromosome"/>
</dbReference>
<feature type="compositionally biased region" description="Low complexity" evidence="6">
    <location>
        <begin position="299"/>
        <end position="309"/>
    </location>
</feature>
<evidence type="ECO:0000313" key="9">
    <source>
        <dbReference type="EMBL" id="WLQ61473.1"/>
    </source>
</evidence>
<accession>A0ABY9J0X5</accession>